<feature type="compositionally biased region" description="Low complexity" evidence="10">
    <location>
        <begin position="7"/>
        <end position="26"/>
    </location>
</feature>
<dbReference type="AlphaFoldDB" id="A0A5E8BIS2"/>
<gene>
    <name evidence="11" type="ORF">SAPINGB_P002793</name>
</gene>
<dbReference type="SUPFAM" id="SSF100950">
    <property type="entry name" value="NagB/RpiA/CoA transferase-like"/>
    <property type="match status" value="1"/>
</dbReference>
<sequence length="477" mass="51281">MDTAKEASQAPAQSAAPAPTTADADSGILSAKDLKALKKAEKAAKRAAQKVAAGLPAVSDPRQAKQGQQQQQQQSQQGQQGQQYQASSDKRSQQTPRGNVASRDGGSAPVGGAPGSAGSISHNAAPSRLTLFGHLEQTRITSAAEANKEVHPSVLYLAMQFASFHVAGSAERCRAMLLAFQDVIRDYKTPEGTTLSRNLTNHLSHQIDHLKTARPLSIAMGNSIRWLKQEITNLGIDVSDAEAKDHLHDQIDNFIRVRLDYADRVIVENAINNINDGDTILTYSSSKVVLSTLIAAHKQGKRFKVVVVDSRPLFEGKSVAKILSKAGISTSYTLLNGLTYVLKDVKTVMVGAHAMLSNGMLYSRVGTAAVALAASSRNIPVVVLCQSIKFSDKVLLDSFTFNELGSPDALINLSRSMDKLPVPSAALKNWKTTPNLHVTHVLYDIAPPDFIKKVVTEFGSLPPSSVPVILREYKSGY</sequence>
<dbReference type="GeneID" id="43581611"/>
<dbReference type="Proteomes" id="UP000398389">
    <property type="component" value="Unassembled WGS sequence"/>
</dbReference>
<keyword evidence="12" id="KW-1185">Reference proteome</keyword>
<dbReference type="InterPro" id="IPR042529">
    <property type="entry name" value="IF_2B-like_C"/>
</dbReference>
<feature type="region of interest" description="Disordered" evidence="10">
    <location>
        <begin position="38"/>
        <end position="122"/>
    </location>
</feature>
<evidence type="ECO:0000313" key="11">
    <source>
        <dbReference type="EMBL" id="VVT50527.1"/>
    </source>
</evidence>
<dbReference type="OrthoDB" id="10254737at2759"/>
<dbReference type="PANTHER" id="PTHR10233">
    <property type="entry name" value="TRANSLATION INITIATION FACTOR EIF-2B"/>
    <property type="match status" value="1"/>
</dbReference>
<comment type="similarity">
    <text evidence="2 9">Belongs to the eIF-2B alpha/beta/delta subunits family.</text>
</comment>
<evidence type="ECO:0000256" key="2">
    <source>
        <dbReference type="ARBA" id="ARBA00007251"/>
    </source>
</evidence>
<dbReference type="GO" id="GO:0005829">
    <property type="term" value="C:cytosol"/>
    <property type="evidence" value="ECO:0007669"/>
    <property type="project" value="UniProtKB-SubCell"/>
</dbReference>
<evidence type="ECO:0000256" key="5">
    <source>
        <dbReference type="ARBA" id="ARBA00022917"/>
    </source>
</evidence>
<evidence type="ECO:0000256" key="8">
    <source>
        <dbReference type="ARBA" id="ARBA00046432"/>
    </source>
</evidence>
<dbReference type="GO" id="GO:0003743">
    <property type="term" value="F:translation initiation factor activity"/>
    <property type="evidence" value="ECO:0007669"/>
    <property type="project" value="UniProtKB-KW"/>
</dbReference>
<feature type="region of interest" description="Disordered" evidence="10">
    <location>
        <begin position="1"/>
        <end position="26"/>
    </location>
</feature>
<keyword evidence="3" id="KW-0963">Cytoplasm</keyword>
<evidence type="ECO:0000256" key="4">
    <source>
        <dbReference type="ARBA" id="ARBA00022540"/>
    </source>
</evidence>
<comment type="subcellular location">
    <subcellularLocation>
        <location evidence="1">Cytoplasm</location>
        <location evidence="1">Cytosol</location>
    </subcellularLocation>
</comment>
<dbReference type="Gene3D" id="3.40.50.10470">
    <property type="entry name" value="Translation initiation factor eif-2b, domain 2"/>
    <property type="match status" value="1"/>
</dbReference>
<evidence type="ECO:0000256" key="6">
    <source>
        <dbReference type="ARBA" id="ARBA00044147"/>
    </source>
</evidence>
<evidence type="ECO:0000256" key="9">
    <source>
        <dbReference type="RuleBase" id="RU003814"/>
    </source>
</evidence>
<dbReference type="PANTHER" id="PTHR10233:SF14">
    <property type="entry name" value="TRANSLATION INITIATION FACTOR EIF-2B SUBUNIT DELTA"/>
    <property type="match status" value="1"/>
</dbReference>
<evidence type="ECO:0000256" key="10">
    <source>
        <dbReference type="SAM" id="MobiDB-lite"/>
    </source>
</evidence>
<accession>A0A5E8BIS2</accession>
<dbReference type="InterPro" id="IPR037171">
    <property type="entry name" value="NagB/RpiA_transferase-like"/>
</dbReference>
<evidence type="ECO:0000256" key="3">
    <source>
        <dbReference type="ARBA" id="ARBA00022490"/>
    </source>
</evidence>
<evidence type="ECO:0000256" key="1">
    <source>
        <dbReference type="ARBA" id="ARBA00004514"/>
    </source>
</evidence>
<reference evidence="11 12" key="1">
    <citation type="submission" date="2019-09" db="EMBL/GenBank/DDBJ databases">
        <authorList>
            <person name="Brejova B."/>
        </authorList>
    </citation>
    <scope>NUCLEOTIDE SEQUENCE [LARGE SCALE GENOMIC DNA]</scope>
</reference>
<dbReference type="RefSeq" id="XP_031853402.1">
    <property type="nucleotide sequence ID" value="XM_031997511.1"/>
</dbReference>
<dbReference type="Pfam" id="PF01008">
    <property type="entry name" value="IF-2B"/>
    <property type="match status" value="1"/>
</dbReference>
<protein>
    <recommendedName>
        <fullName evidence="6">Translation initiation factor eIF2B subunit delta</fullName>
    </recommendedName>
    <alternativeName>
        <fullName evidence="7">eIF2B GDP-GTP exchange factor subunit delta</fullName>
    </alternativeName>
</protein>
<evidence type="ECO:0000256" key="7">
    <source>
        <dbReference type="ARBA" id="ARBA00044356"/>
    </source>
</evidence>
<dbReference type="InterPro" id="IPR000649">
    <property type="entry name" value="IF-2B-related"/>
</dbReference>
<comment type="subunit">
    <text evidence="8">Component of the translation initiation factor 2B (eIF2B) complex which is a heterodecamer of two sets of five different subunits: alpha, beta, gamma, delta and epsilon. Subunits alpha, beta and delta comprise a regulatory subcomplex and subunits epsilon and gamma comprise a catalytic subcomplex. Within the complex, the hexameric regulatory complex resides at the center, with the two heterodimeric catalytic subcomplexes bound on opposite sides.</text>
</comment>
<dbReference type="EMBL" id="CABVLU010000002">
    <property type="protein sequence ID" value="VVT50527.1"/>
    <property type="molecule type" value="Genomic_DNA"/>
</dbReference>
<name>A0A5E8BIS2_9ASCO</name>
<evidence type="ECO:0000313" key="12">
    <source>
        <dbReference type="Proteomes" id="UP000398389"/>
    </source>
</evidence>
<keyword evidence="4" id="KW-0396">Initiation factor</keyword>
<keyword evidence="5" id="KW-0648">Protein biosynthesis</keyword>
<feature type="compositionally biased region" description="Low complexity" evidence="10">
    <location>
        <begin position="66"/>
        <end position="85"/>
    </location>
</feature>
<proteinExistence type="inferred from homology"/>
<organism evidence="11 12">
    <name type="scientific">Magnusiomyces paraingens</name>
    <dbReference type="NCBI Taxonomy" id="2606893"/>
    <lineage>
        <taxon>Eukaryota</taxon>
        <taxon>Fungi</taxon>
        <taxon>Dikarya</taxon>
        <taxon>Ascomycota</taxon>
        <taxon>Saccharomycotina</taxon>
        <taxon>Dipodascomycetes</taxon>
        <taxon>Dipodascales</taxon>
        <taxon>Dipodascaceae</taxon>
        <taxon>Magnusiomyces</taxon>
    </lineage>
</organism>